<gene>
    <name evidence="2" type="ORF">PG996_013860</name>
</gene>
<name>A0ABR1TGP0_9PEZI</name>
<keyword evidence="1" id="KW-0812">Transmembrane</keyword>
<reference evidence="2 3" key="1">
    <citation type="submission" date="2023-01" db="EMBL/GenBank/DDBJ databases">
        <title>Analysis of 21 Apiospora genomes using comparative genomics revels a genus with tremendous synthesis potential of carbohydrate active enzymes and secondary metabolites.</title>
        <authorList>
            <person name="Sorensen T."/>
        </authorList>
    </citation>
    <scope>NUCLEOTIDE SEQUENCE [LARGE SCALE GENOMIC DNA]</scope>
    <source>
        <strain evidence="2 3">CBS 83171</strain>
    </source>
</reference>
<dbReference type="PANTHER" id="PTHR35394:SF5">
    <property type="entry name" value="DUF3176 DOMAIN-CONTAINING PROTEIN"/>
    <property type="match status" value="1"/>
</dbReference>
<accession>A0ABR1TGP0</accession>
<dbReference type="Proteomes" id="UP001446871">
    <property type="component" value="Unassembled WGS sequence"/>
</dbReference>
<evidence type="ECO:0000313" key="3">
    <source>
        <dbReference type="Proteomes" id="UP001446871"/>
    </source>
</evidence>
<evidence type="ECO:0000313" key="2">
    <source>
        <dbReference type="EMBL" id="KAK8045796.1"/>
    </source>
</evidence>
<comment type="caution">
    <text evidence="2">The sequence shown here is derived from an EMBL/GenBank/DDBJ whole genome shotgun (WGS) entry which is preliminary data.</text>
</comment>
<dbReference type="PANTHER" id="PTHR35394">
    <property type="entry name" value="DUF3176 DOMAIN-CONTAINING PROTEIN"/>
    <property type="match status" value="1"/>
</dbReference>
<evidence type="ECO:0000256" key="1">
    <source>
        <dbReference type="SAM" id="Phobius"/>
    </source>
</evidence>
<protein>
    <submittedName>
        <fullName evidence="2">Uncharacterized protein</fullName>
    </submittedName>
</protein>
<keyword evidence="1" id="KW-1133">Transmembrane helix</keyword>
<proteinExistence type="predicted"/>
<sequence length="471" mass="50260">MIASLAIGPFTQQALKAVACERPVSGAQVSVPVANYVFGSEPVGNAHPASQGQAFHLSASLTGALTSAMNNALGEATVFVVQHNAKYGNTNYSLPNGQSIMVDIQNGVDLSVSVGRADSSNSGSSSNEYKQYGYDNIAWASCLIPEGFDELAPSSILNVSILTYTQAPCSDSPGMSSCFNNIGTYMVNNTRPFAATCALYPCLQSMSGNIVGGILQEKVISTVPASQWLNPDAIKMWNRSMPSFFGRESSTAVRSPCVVNGVVYDTSNFSAYRGASEAVPTAGKPVTNNKEDRMSVPLQCPYKMNNIFAFELAEYLRLQIFQGACASTPSQTAGTTGGDFSCGTWLQGKNINYYRDQFWLEPLFNGGRADLSSIPATFNRFAAGATAQMRIEGTSLFWQQPHQQKREEGAVAGRARSDATGTVLALGMCVAVKWPWPWLLLPLLVLGLMVALLAASLVAAMMTGTGTRRTV</sequence>
<feature type="transmembrane region" description="Helical" evidence="1">
    <location>
        <begin position="436"/>
        <end position="460"/>
    </location>
</feature>
<dbReference type="EMBL" id="JAQQWM010000009">
    <property type="protein sequence ID" value="KAK8045796.1"/>
    <property type="molecule type" value="Genomic_DNA"/>
</dbReference>
<keyword evidence="1" id="KW-0472">Membrane</keyword>
<keyword evidence="3" id="KW-1185">Reference proteome</keyword>
<organism evidence="2 3">
    <name type="scientific">Apiospora saccharicola</name>
    <dbReference type="NCBI Taxonomy" id="335842"/>
    <lineage>
        <taxon>Eukaryota</taxon>
        <taxon>Fungi</taxon>
        <taxon>Dikarya</taxon>
        <taxon>Ascomycota</taxon>
        <taxon>Pezizomycotina</taxon>
        <taxon>Sordariomycetes</taxon>
        <taxon>Xylariomycetidae</taxon>
        <taxon>Amphisphaeriales</taxon>
        <taxon>Apiosporaceae</taxon>
        <taxon>Apiospora</taxon>
    </lineage>
</organism>